<feature type="region of interest" description="C-terminal hotdog fold" evidence="6">
    <location>
        <begin position="1434"/>
        <end position="1587"/>
    </location>
</feature>
<sequence length="2234" mass="239890">MARPTTSAAIFSPQNAAPKRSYLAYVRSRLNEDPVLRPLLDAIVSLPETWRAILAARPVMADIKDGGRLVQAFVDWINNGATDVLETDISALVTLPLLTIIHVVQYLEYLQGAGCSQLELLESFDGGVQGHCIGLLSAIVVASSANEQELVERAVAGLRLSLTIGAFGDLGEVSSDLKSTTLVFRMRNVAAAEEMVHSFPGTYISTITDSRTVSVVVPGSQIADLKVYAERNGLQPRNVHIRSRLHDATNDTIARQCRDFCGNMLEGLPFAGGEALLASVRSNRTGECLSTLSGSLSTEVIDTILTSLCNWTLVMKGLVSDLKESQKSQHTLALFGVGDSVPMELFREAKVDITKFQAISLAPTSLTPGSSLKATDFFPSDSIAIVGAGFRLPGASNFEEFWDLISQGKTRLEPYREDRASIRQSFRHTQDEAWLNKRKFYGNYIDDVESFDHSFFNISPREAKYMDPQQRLLLMTAWEAMDSAGFLRHHRRETGENVGCFVGASFNEYVENTSGYSASAFTATGTIRAFLSGKVSYHFGWTGPSEVIDTACSASLVAVHRACQAIKMGECPIAVAGGVNLITGITNYFDLAKASFLSPTGQCKPFDASGDGYCRADGVGLVVLKSLAQAVADGDPIMGVIPAHATNQGGIGAPGITVPDGILQKALYKRVLANSGMRSDDITFVEAHGTGTPVGDPIEISSIREVFGGANRSSPLYLGSLKANVGHSETAAGVGSLLKVLTMFRNQGIPPIRGFKTLNKKIPALEPDRMTIPTTTLPWNARQRIACINSYGASGSNSAAIVSEWPENNVRDAAERTNPHVPAYPILLSANSKESLQRYAKDLAGYMLVTSADKNLGDLAYTLSEKRRHHRYRWSATAADLPSVIESLQSGELEGIVDSSKTSKKVVLVFSGQSRTNIGVDPSVIHAYPRFLHHIKECSEILQSLGCPDILPYLSQTDPISDPVLLQCGTVSVQIATAKCWIDGGIKVDAIIGHSLGELASLAVSGVLSLKHALTAVYTRAQLINLKWGPERGTMMAIHAKVDIINSVIEKVKAQVSSEDEEVEIACYNSLGSHVIVGRESSIAIAEKVLQADAKFQGLRYQRVGTSHGFHSRFTKPLLLDLIRFEKTLDFKKPIIPLETSTREPLDFEAMDSTYLAHHARDPVFFYDAVHRVEKRFGACAFLEAGWGTPIVSMAKKAVADPSQHTFQAVTSPATAVANLWKEGIPITFWSFLTPKASQHKPIWTPPYNFDKTKSWLDHIDHAGVNFRAAEEAKKIAPAPAVVQETGARQLVRYNGALAENIHEFNLYTSTERFKKIVSGHAVKAKPLCPASMYMEAAVMGCELLGNTGRDKTISFSNISFQRPLGINDKLDVKVQLTKTVKFGDEHWHYSCQSGPKAIYSEGDFTMAVGPHQEMELYSMLASDGMVALRNDPNAERLRKRTAYSLFSRVVEYSDVMQGISEITLGKKAALATIQVPNTPWASQESTVSGYYDAISLDTFIQVVGLLINCSSGSATGDEVFIASAIGNLVCSPVDFQLAQTWTVYATYSTIDSKTLSGALFVFNEDDKLVAFGSKVHFQKTSMSKLERVLETANPGLAAAHRPAPVAAPRAAPVAVAATPVAVAAAAPVAAPVAASPSRVGELRAIISAYTGVKESDIGDDVAFSSLGLDSLSAMELSSELESALGITACADDIASATVASLSKQLGGSAPVAAVAAVATGNVAVSTAVVAPAAAAPVTVAAAPAAAAPSIKVDELKALISAYTGVKEADIPEDVSFGSLGLDSLSAMELSSELETVMGLNIDADAVAESSINSILGSAAPVAAVAAVAPVAAPAALPTPTYEVPASFASSEAPSIVPSDFTATPDLITPESDFGTELRDVGEALGCLPWKRPAQQLSPRFKIETVVYKVADGVEIPADIYLPAQIPSQPMPIALMIHGGGHLTLSRRAVRPAQTSFLLANGILPVSIDYRLAPQVNVVDGSMADTKDACVWIQTELPKIMAAKNIICDPSKYVVIGWSTGGTLAMTTAWTVKEAGFQPPLAILSFYCPVEYKPDEPFIMGQEHAPRTMTLSQIREILPKNVEVSHAFNSLDTTKLGWLSPRDPRSELTLALIKEENGMSLLFNGLPEKGEQLPRANAERCDAFSPLTQLLKGNYNIPTFFIFGDEDEIAPFRKGAEFGRAQQEAGIRGGFLQVKGAKHIFDLALTPGSQGWEEHLAPGYNFILSEIEGATNRK</sequence>
<dbReference type="SUPFAM" id="SSF52151">
    <property type="entry name" value="FabD/lysophospholipase-like"/>
    <property type="match status" value="1"/>
</dbReference>
<proteinExistence type="predicted"/>
<protein>
    <recommendedName>
        <fullName evidence="12">S-adenosyl-L-methionine-dependent N-methyltransferase</fullName>
    </recommendedName>
</protein>
<dbReference type="Gene3D" id="3.40.47.10">
    <property type="match status" value="1"/>
</dbReference>
<keyword evidence="3" id="KW-0597">Phosphoprotein</keyword>
<dbReference type="GO" id="GO:0044550">
    <property type="term" value="P:secondary metabolite biosynthetic process"/>
    <property type="evidence" value="ECO:0007669"/>
    <property type="project" value="UniProtKB-ARBA"/>
</dbReference>
<dbReference type="SMART" id="SM00825">
    <property type="entry name" value="PKS_KS"/>
    <property type="match status" value="1"/>
</dbReference>
<dbReference type="GO" id="GO:0004315">
    <property type="term" value="F:3-oxoacyl-[acyl-carrier-protein] synthase activity"/>
    <property type="evidence" value="ECO:0007669"/>
    <property type="project" value="InterPro"/>
</dbReference>
<organism evidence="10 11">
    <name type="scientific">Stachybotrys chlorohalonatus (strain IBT 40285)</name>
    <dbReference type="NCBI Taxonomy" id="1283841"/>
    <lineage>
        <taxon>Eukaryota</taxon>
        <taxon>Fungi</taxon>
        <taxon>Dikarya</taxon>
        <taxon>Ascomycota</taxon>
        <taxon>Pezizomycotina</taxon>
        <taxon>Sordariomycetes</taxon>
        <taxon>Hypocreomycetidae</taxon>
        <taxon>Hypocreales</taxon>
        <taxon>Stachybotryaceae</taxon>
        <taxon>Stachybotrys</taxon>
    </lineage>
</organism>
<dbReference type="InterPro" id="IPR006162">
    <property type="entry name" value="Ppantetheine_attach_site"/>
</dbReference>
<dbReference type="Pfam" id="PF00550">
    <property type="entry name" value="PP-binding"/>
    <property type="match status" value="2"/>
</dbReference>
<dbReference type="InterPro" id="IPR018201">
    <property type="entry name" value="Ketoacyl_synth_AS"/>
</dbReference>
<dbReference type="PROSITE" id="PS52004">
    <property type="entry name" value="KS3_2"/>
    <property type="match status" value="1"/>
</dbReference>
<dbReference type="InterPro" id="IPR029058">
    <property type="entry name" value="AB_hydrolase_fold"/>
</dbReference>
<comment type="pathway">
    <text evidence="1">Secondary metabolite biosynthesis; terpenoid biosynthesis.</text>
</comment>
<dbReference type="InterPro" id="IPR032821">
    <property type="entry name" value="PKS_assoc"/>
</dbReference>
<dbReference type="InterPro" id="IPR016039">
    <property type="entry name" value="Thiolase-like"/>
</dbReference>
<dbReference type="CDD" id="cd00833">
    <property type="entry name" value="PKS"/>
    <property type="match status" value="1"/>
</dbReference>
<feature type="domain" description="Carrier" evidence="7">
    <location>
        <begin position="1747"/>
        <end position="1826"/>
    </location>
</feature>
<dbReference type="GO" id="GO:0006633">
    <property type="term" value="P:fatty acid biosynthetic process"/>
    <property type="evidence" value="ECO:0007669"/>
    <property type="project" value="InterPro"/>
</dbReference>
<reference evidence="10 11" key="1">
    <citation type="journal article" date="2014" name="BMC Genomics">
        <title>Comparative genome sequencing reveals chemotype-specific gene clusters in the toxigenic black mold Stachybotrys.</title>
        <authorList>
            <person name="Semeiks J."/>
            <person name="Borek D."/>
            <person name="Otwinowski Z."/>
            <person name="Grishin N.V."/>
        </authorList>
    </citation>
    <scope>NUCLEOTIDE SEQUENCE [LARGE SCALE GENOMIC DNA]</scope>
    <source>
        <strain evidence="10 11">IBT 40285</strain>
    </source>
</reference>
<dbReference type="InterPro" id="IPR032088">
    <property type="entry name" value="SAT"/>
</dbReference>
<evidence type="ECO:0000313" key="10">
    <source>
        <dbReference type="EMBL" id="KFA69335.1"/>
    </source>
</evidence>
<dbReference type="InterPro" id="IPR049492">
    <property type="entry name" value="BD-FAE-like_dom"/>
</dbReference>
<dbReference type="Pfam" id="PF00109">
    <property type="entry name" value="ketoacyl-synt"/>
    <property type="match status" value="1"/>
</dbReference>
<dbReference type="PROSITE" id="PS00606">
    <property type="entry name" value="KS3_1"/>
    <property type="match status" value="1"/>
</dbReference>
<evidence type="ECO:0000256" key="3">
    <source>
        <dbReference type="ARBA" id="ARBA00022553"/>
    </source>
</evidence>
<keyword evidence="5" id="KW-0511">Multifunctional enzyme</keyword>
<evidence type="ECO:0000256" key="5">
    <source>
        <dbReference type="ARBA" id="ARBA00023268"/>
    </source>
</evidence>
<feature type="domain" description="PKS/mFAS DH" evidence="9">
    <location>
        <begin position="1288"/>
        <end position="1587"/>
    </location>
</feature>
<dbReference type="InterPro" id="IPR020841">
    <property type="entry name" value="PKS_Beta-ketoAc_synthase_dom"/>
</dbReference>
<dbReference type="InterPro" id="IPR014043">
    <property type="entry name" value="Acyl_transferase_dom"/>
</dbReference>
<dbReference type="Pfam" id="PF02801">
    <property type="entry name" value="Ketoacyl-synt_C"/>
    <property type="match status" value="1"/>
</dbReference>
<dbReference type="SUPFAM" id="SSF53901">
    <property type="entry name" value="Thiolase-like"/>
    <property type="match status" value="1"/>
</dbReference>
<dbReference type="OMA" id="GDPIGCF"/>
<dbReference type="InterPro" id="IPR014031">
    <property type="entry name" value="Ketoacyl_synth_C"/>
</dbReference>
<evidence type="ECO:0000259" key="7">
    <source>
        <dbReference type="PROSITE" id="PS50075"/>
    </source>
</evidence>
<dbReference type="PROSITE" id="PS00012">
    <property type="entry name" value="PHOSPHOPANTETHEINE"/>
    <property type="match status" value="2"/>
</dbReference>
<dbReference type="InterPro" id="IPR020806">
    <property type="entry name" value="PKS_PP-bd"/>
</dbReference>
<dbReference type="OrthoDB" id="329835at2759"/>
<keyword evidence="2" id="KW-0596">Phosphopantetheine</keyword>
<dbReference type="GO" id="GO:0004312">
    <property type="term" value="F:fatty acid synthase activity"/>
    <property type="evidence" value="ECO:0007669"/>
    <property type="project" value="TreeGrafter"/>
</dbReference>
<feature type="region of interest" description="N-terminal hotdog fold" evidence="6">
    <location>
        <begin position="1288"/>
        <end position="1412"/>
    </location>
</feature>
<evidence type="ECO:0000256" key="1">
    <source>
        <dbReference type="ARBA" id="ARBA00004721"/>
    </source>
</evidence>
<dbReference type="Pfam" id="PF00698">
    <property type="entry name" value="Acyl_transf_1"/>
    <property type="match status" value="1"/>
</dbReference>
<dbReference type="Gene3D" id="1.10.1200.10">
    <property type="entry name" value="ACP-like"/>
    <property type="match status" value="2"/>
</dbReference>
<dbReference type="Pfam" id="PF16073">
    <property type="entry name" value="SAT"/>
    <property type="match status" value="1"/>
</dbReference>
<evidence type="ECO:0000256" key="2">
    <source>
        <dbReference type="ARBA" id="ARBA00022450"/>
    </source>
</evidence>
<dbReference type="Gene3D" id="3.10.129.110">
    <property type="entry name" value="Polyketide synthase dehydratase"/>
    <property type="match status" value="1"/>
</dbReference>
<dbReference type="InterPro" id="IPR042104">
    <property type="entry name" value="PKS_dehydratase_sf"/>
</dbReference>
<evidence type="ECO:0000259" key="9">
    <source>
        <dbReference type="PROSITE" id="PS52019"/>
    </source>
</evidence>
<dbReference type="EMBL" id="KL659535">
    <property type="protein sequence ID" value="KFA69335.1"/>
    <property type="molecule type" value="Genomic_DNA"/>
</dbReference>
<dbReference type="InterPro" id="IPR050091">
    <property type="entry name" value="PKS_NRPS_Biosynth_Enz"/>
</dbReference>
<dbReference type="HOGENOM" id="CLU_000022_6_3_1"/>
<evidence type="ECO:0000259" key="8">
    <source>
        <dbReference type="PROSITE" id="PS52004"/>
    </source>
</evidence>
<feature type="domain" description="Ketosynthase family 3 (KS3)" evidence="8">
    <location>
        <begin position="380"/>
        <end position="804"/>
    </location>
</feature>
<dbReference type="InterPro" id="IPR016035">
    <property type="entry name" value="Acyl_Trfase/lysoPLipase"/>
</dbReference>
<dbReference type="Gene3D" id="3.40.50.1820">
    <property type="entry name" value="alpha/beta hydrolase"/>
    <property type="match status" value="1"/>
</dbReference>
<dbReference type="Pfam" id="PF20434">
    <property type="entry name" value="BD-FAE"/>
    <property type="match status" value="1"/>
</dbReference>
<feature type="domain" description="Carrier" evidence="7">
    <location>
        <begin position="1634"/>
        <end position="1713"/>
    </location>
</feature>
<dbReference type="Proteomes" id="UP000028524">
    <property type="component" value="Unassembled WGS sequence"/>
</dbReference>
<keyword evidence="11" id="KW-1185">Reference proteome</keyword>
<evidence type="ECO:0000313" key="11">
    <source>
        <dbReference type="Proteomes" id="UP000028524"/>
    </source>
</evidence>
<name>A0A084QZF0_STAC4</name>
<dbReference type="PROSITE" id="PS50075">
    <property type="entry name" value="CARRIER"/>
    <property type="match status" value="2"/>
</dbReference>
<feature type="active site" description="Proton donor; for dehydratase activity" evidence="6">
    <location>
        <position position="1498"/>
    </location>
</feature>
<evidence type="ECO:0000256" key="4">
    <source>
        <dbReference type="ARBA" id="ARBA00022679"/>
    </source>
</evidence>
<dbReference type="InterPro" id="IPR009081">
    <property type="entry name" value="PP-bd_ACP"/>
</dbReference>
<evidence type="ECO:0000256" key="6">
    <source>
        <dbReference type="PROSITE-ProRule" id="PRU01363"/>
    </source>
</evidence>
<accession>A0A084QZF0</accession>
<dbReference type="InterPro" id="IPR049900">
    <property type="entry name" value="PKS_mFAS_DH"/>
</dbReference>
<gene>
    <name evidence="10" type="ORF">S40285_07612</name>
</gene>
<dbReference type="GO" id="GO:0031177">
    <property type="term" value="F:phosphopantetheine binding"/>
    <property type="evidence" value="ECO:0007669"/>
    <property type="project" value="InterPro"/>
</dbReference>
<dbReference type="Pfam" id="PF16197">
    <property type="entry name" value="KAsynt_C_assoc"/>
    <property type="match status" value="1"/>
</dbReference>
<dbReference type="Gene3D" id="3.30.70.3290">
    <property type="match status" value="1"/>
</dbReference>
<evidence type="ECO:0008006" key="12">
    <source>
        <dbReference type="Google" id="ProtNLM"/>
    </source>
</evidence>
<dbReference type="SMART" id="SM00827">
    <property type="entry name" value="PKS_AT"/>
    <property type="match status" value="1"/>
</dbReference>
<dbReference type="SMART" id="SM00823">
    <property type="entry name" value="PKS_PP"/>
    <property type="match status" value="2"/>
</dbReference>
<dbReference type="STRING" id="1283841.A0A084QZF0"/>
<dbReference type="SUPFAM" id="SSF47336">
    <property type="entry name" value="ACP-like"/>
    <property type="match status" value="2"/>
</dbReference>
<dbReference type="InterPro" id="IPR001227">
    <property type="entry name" value="Ac_transferase_dom_sf"/>
</dbReference>
<dbReference type="InParanoid" id="A0A084QZF0"/>
<dbReference type="PANTHER" id="PTHR43775:SF21">
    <property type="entry name" value="NON-REDUCING POLYKETIDE SYNTHASE AUSA-RELATED"/>
    <property type="match status" value="1"/>
</dbReference>
<dbReference type="InterPro" id="IPR049551">
    <property type="entry name" value="PKS_DH_C"/>
</dbReference>
<dbReference type="SUPFAM" id="SSF53474">
    <property type="entry name" value="alpha/beta-Hydrolases"/>
    <property type="match status" value="1"/>
</dbReference>
<dbReference type="InterPro" id="IPR014030">
    <property type="entry name" value="Ketoacyl_synth_N"/>
</dbReference>
<dbReference type="InterPro" id="IPR036736">
    <property type="entry name" value="ACP-like_sf"/>
</dbReference>
<keyword evidence="4" id="KW-0808">Transferase</keyword>
<dbReference type="Pfam" id="PF14765">
    <property type="entry name" value="PS-DH"/>
    <property type="match status" value="1"/>
</dbReference>
<dbReference type="PANTHER" id="PTHR43775">
    <property type="entry name" value="FATTY ACID SYNTHASE"/>
    <property type="match status" value="1"/>
</dbReference>
<dbReference type="Gene3D" id="3.40.366.10">
    <property type="entry name" value="Malonyl-Coenzyme A Acyl Carrier Protein, domain 2"/>
    <property type="match status" value="2"/>
</dbReference>
<feature type="active site" description="Proton acceptor; for dehydratase activity" evidence="6">
    <location>
        <position position="1321"/>
    </location>
</feature>
<dbReference type="PROSITE" id="PS52019">
    <property type="entry name" value="PKS_MFAS_DH"/>
    <property type="match status" value="1"/>
</dbReference>